<accession>A0ABP8DUP6</accession>
<dbReference type="Pfam" id="PF00400">
    <property type="entry name" value="WD40"/>
    <property type="match status" value="5"/>
</dbReference>
<evidence type="ECO:0000259" key="4">
    <source>
        <dbReference type="Pfam" id="PF08662"/>
    </source>
</evidence>
<dbReference type="SUPFAM" id="SSF50494">
    <property type="entry name" value="Trypsin-like serine proteases"/>
    <property type="match status" value="1"/>
</dbReference>
<protein>
    <submittedName>
        <fullName evidence="6">Uncharacterized protein</fullName>
    </submittedName>
</protein>
<organism evidence="6 7">
    <name type="scientific">Dactylosporangium darangshiense</name>
    <dbReference type="NCBI Taxonomy" id="579108"/>
    <lineage>
        <taxon>Bacteria</taxon>
        <taxon>Bacillati</taxon>
        <taxon>Actinomycetota</taxon>
        <taxon>Actinomycetes</taxon>
        <taxon>Micromonosporales</taxon>
        <taxon>Micromonosporaceae</taxon>
        <taxon>Dactylosporangium</taxon>
    </lineage>
</organism>
<gene>
    <name evidence="6" type="ORF">GCM10022255_111160</name>
</gene>
<dbReference type="PANTHER" id="PTHR22847:SF637">
    <property type="entry name" value="WD REPEAT DOMAIN 5B"/>
    <property type="match status" value="1"/>
</dbReference>
<dbReference type="Pfam" id="PF08662">
    <property type="entry name" value="eIF2A"/>
    <property type="match status" value="1"/>
</dbReference>
<feature type="repeat" description="WD" evidence="3">
    <location>
        <begin position="1179"/>
        <end position="1220"/>
    </location>
</feature>
<feature type="repeat" description="WD" evidence="3">
    <location>
        <begin position="707"/>
        <end position="748"/>
    </location>
</feature>
<keyword evidence="1 3" id="KW-0853">WD repeat</keyword>
<evidence type="ECO:0000256" key="1">
    <source>
        <dbReference type="ARBA" id="ARBA00022574"/>
    </source>
</evidence>
<dbReference type="InterPro" id="IPR015943">
    <property type="entry name" value="WD40/YVTN_repeat-like_dom_sf"/>
</dbReference>
<feature type="repeat" description="WD" evidence="3">
    <location>
        <begin position="1083"/>
        <end position="1124"/>
    </location>
</feature>
<dbReference type="PANTHER" id="PTHR22847">
    <property type="entry name" value="WD40 REPEAT PROTEIN"/>
    <property type="match status" value="1"/>
</dbReference>
<dbReference type="InterPro" id="IPR020472">
    <property type="entry name" value="WD40_PAC1"/>
</dbReference>
<evidence type="ECO:0000256" key="2">
    <source>
        <dbReference type="ARBA" id="ARBA00022737"/>
    </source>
</evidence>
<feature type="repeat" description="WD" evidence="3">
    <location>
        <begin position="965"/>
        <end position="1003"/>
    </location>
</feature>
<dbReference type="SUPFAM" id="SSF50998">
    <property type="entry name" value="Quinoprotein alcohol dehydrogenase-like"/>
    <property type="match status" value="1"/>
</dbReference>
<dbReference type="EMBL" id="BAABAT010000079">
    <property type="protein sequence ID" value="GAA4263753.1"/>
    <property type="molecule type" value="Genomic_DNA"/>
</dbReference>
<dbReference type="InterPro" id="IPR036322">
    <property type="entry name" value="WD40_repeat_dom_sf"/>
</dbReference>
<keyword evidence="2" id="KW-0677">Repeat</keyword>
<dbReference type="SMART" id="SM00320">
    <property type="entry name" value="WD40"/>
    <property type="match status" value="14"/>
</dbReference>
<dbReference type="InterPro" id="IPR001680">
    <property type="entry name" value="WD40_rpt"/>
</dbReference>
<dbReference type="Proteomes" id="UP001500620">
    <property type="component" value="Unassembled WGS sequence"/>
</dbReference>
<proteinExistence type="predicted"/>
<feature type="repeat" description="WD" evidence="3">
    <location>
        <begin position="1138"/>
        <end position="1179"/>
    </location>
</feature>
<dbReference type="InterPro" id="IPR009003">
    <property type="entry name" value="Peptidase_S1_PA"/>
</dbReference>
<dbReference type="CDD" id="cd00200">
    <property type="entry name" value="WD40"/>
    <property type="match status" value="2"/>
</dbReference>
<evidence type="ECO:0000313" key="7">
    <source>
        <dbReference type="Proteomes" id="UP001500620"/>
    </source>
</evidence>
<dbReference type="Pfam" id="PF13365">
    <property type="entry name" value="Trypsin_2"/>
    <property type="match status" value="1"/>
</dbReference>
<reference evidence="7" key="1">
    <citation type="journal article" date="2019" name="Int. J. Syst. Evol. Microbiol.">
        <title>The Global Catalogue of Microorganisms (GCM) 10K type strain sequencing project: providing services to taxonomists for standard genome sequencing and annotation.</title>
        <authorList>
            <consortium name="The Broad Institute Genomics Platform"/>
            <consortium name="The Broad Institute Genome Sequencing Center for Infectious Disease"/>
            <person name="Wu L."/>
            <person name="Ma J."/>
        </authorList>
    </citation>
    <scope>NUCLEOTIDE SEQUENCE [LARGE SCALE GENOMIC DNA]</scope>
    <source>
        <strain evidence="7">JCM 17441</strain>
    </source>
</reference>
<dbReference type="InterPro" id="IPR013979">
    <property type="entry name" value="TIF_beta_prop-like"/>
</dbReference>
<feature type="domain" description="Novel STAND NTPase 1" evidence="5">
    <location>
        <begin position="214"/>
        <end position="598"/>
    </location>
</feature>
<evidence type="ECO:0000313" key="6">
    <source>
        <dbReference type="EMBL" id="GAA4263753.1"/>
    </source>
</evidence>
<feature type="domain" description="Translation initiation factor beta propellor-like" evidence="4">
    <location>
        <begin position="791"/>
        <end position="916"/>
    </location>
</feature>
<dbReference type="Gene3D" id="2.130.10.10">
    <property type="entry name" value="YVTN repeat-like/Quinoprotein amine dehydrogenase"/>
    <property type="match status" value="4"/>
</dbReference>
<evidence type="ECO:0000259" key="5">
    <source>
        <dbReference type="Pfam" id="PF20703"/>
    </source>
</evidence>
<sequence length="1330" mass="146260">MVRAKMPQPEHGIVQVLDDGAQAVGLGFVVGRRQVITCAHVVNSALGRDQREVAAPPDRPVWLRFPFSGEEVVRIARIAVWSPHPAEMFELADVCGLVLSEPMPEPALPLTFADEGSSPATVQMWGPSPLRETGGHVTGELQGAVDAVRLQVDQQIGGAFVARAGFSGGPVWNRATGQVVGMLQAVGREDVYVIRPDVLLQAWPDVLFRPPPSPYVGLRAFGANDRGVFFGREEFVGTLVADAARIPLIVVMGPSGSGKSSTIDAGLVPRLTATGRTAAVRMRPGRMPARALAWALWPSEDPDAGVARLRAHGLRHCVRQFLRQAGFDRCVIVVDQGEELITRATEDGFLDLLDEMIHGESDHAGPPDIVVAMTIRADYFGQLIVAHERVGDYVREHARTLRQMSEPELRAAISQPLLSTPAPRIGIRESLVDQLCADFRGRPGELPLLQFALTRVWEAQRDRELTLESYQRIGGTAALAQYADERVALLSEIELAAARRILTSLILPGTEDVGRPVARSELRDGDWPIVERLEQDRLVVTKRSGREDAQQTVEVAHEALLRGWHRLREWLHDDREFREWRLGTASLQNTWLDNGKDRSLLLRGPVLARAEAMVSSHPEDTHGVRPFVEESRAAEDAEERHRRDLTARAEALHLSARAELADVTSHLGREEALLLDICSLRRFPTVEANRALHRRASGSTILLSRFQAVDDDHLGCLAFHPHADVLAAASGDSTVRVWDLATGRELHRLTKAVFTKVTAVAFDVAGTRLAIGYQYLDTEVWDLATGRQLNQLAYEGSVEGLAFHPDGTRLATGGDRITRVWDLSKHEGTVVQRIEHRANSVAFDPEGSLLATAGFDHSARVWDLATGTELTRLDHEKTVTVVTFSSEGKRLATACADMHGRPDTVARVWNLDTGQVSRQLAFDASYGSYDVAFHLDSDVVATRGTDRTARVWALDTGEELHRLIHDSPAYAVAFDPDGRHVVTGTADGAILLWDLNTHLETFTAPADDDRWFDDAALHPDGTRMAAACHDSALVWDLSTGEELHRLHSREVHSVAFDPTGPRLAIGTRAASVLDLETGQELHRFSHRSIVNGVAFHPDGTLLASCSSDGTARLWDLETGQESVRLPHFAGAGDEDTRDDGPSVTVYALDFDQDGGRIATASSDNSARVWQLPAGRVIHHLAHPRIVQDVAFHPSGALLATACEDGIVRVWDMTTGTEVRRFTTDVALYAVAFDPLGARLAAGSHGMTHVWEMKNGDETHRLYSAGFLRRVAFDASGVRLATADKTVHIWDLRTEALIEQARARLTRNLNPDEWHRYLPGQAYQKFREDLP</sequence>
<dbReference type="InterPro" id="IPR049052">
    <property type="entry name" value="nSTAND1"/>
</dbReference>
<dbReference type="Pfam" id="PF20703">
    <property type="entry name" value="nSTAND1"/>
    <property type="match status" value="1"/>
</dbReference>
<dbReference type="InterPro" id="IPR019775">
    <property type="entry name" value="WD40_repeat_CS"/>
</dbReference>
<dbReference type="PROSITE" id="PS50294">
    <property type="entry name" value="WD_REPEATS_REGION"/>
    <property type="match status" value="6"/>
</dbReference>
<dbReference type="PROSITE" id="PS00678">
    <property type="entry name" value="WD_REPEATS_1"/>
    <property type="match status" value="5"/>
</dbReference>
<dbReference type="InterPro" id="IPR011047">
    <property type="entry name" value="Quinoprotein_ADH-like_sf"/>
</dbReference>
<feature type="repeat" description="WD" evidence="3">
    <location>
        <begin position="931"/>
        <end position="962"/>
    </location>
</feature>
<keyword evidence="7" id="KW-1185">Reference proteome</keyword>
<dbReference type="PROSITE" id="PS50082">
    <property type="entry name" value="WD_REPEATS_2"/>
    <property type="match status" value="7"/>
</dbReference>
<comment type="caution">
    <text evidence="6">The sequence shown here is derived from an EMBL/GenBank/DDBJ whole genome shotgun (WGS) entry which is preliminary data.</text>
</comment>
<evidence type="ECO:0000256" key="3">
    <source>
        <dbReference type="PROSITE-ProRule" id="PRU00221"/>
    </source>
</evidence>
<dbReference type="PRINTS" id="PR00320">
    <property type="entry name" value="GPROTEINBRPT"/>
</dbReference>
<name>A0ABP8DUP6_9ACTN</name>
<dbReference type="SUPFAM" id="SSF69304">
    <property type="entry name" value="Tricorn protease N-terminal domain"/>
    <property type="match status" value="1"/>
</dbReference>
<feature type="repeat" description="WD" evidence="3">
    <location>
        <begin position="831"/>
        <end position="872"/>
    </location>
</feature>
<dbReference type="SUPFAM" id="SSF50978">
    <property type="entry name" value="WD40 repeat-like"/>
    <property type="match status" value="1"/>
</dbReference>